<feature type="compositionally biased region" description="Polar residues" evidence="1">
    <location>
        <begin position="10"/>
        <end position="22"/>
    </location>
</feature>
<feature type="compositionally biased region" description="Basic and acidic residues" evidence="1">
    <location>
        <begin position="546"/>
        <end position="556"/>
    </location>
</feature>
<feature type="compositionally biased region" description="Polar residues" evidence="1">
    <location>
        <begin position="346"/>
        <end position="359"/>
    </location>
</feature>
<feature type="compositionally biased region" description="Basic and acidic residues" evidence="1">
    <location>
        <begin position="276"/>
        <end position="291"/>
    </location>
</feature>
<sequence>MGRPDLKLGKSSSPQRRQTSSEGLPALSDEAKAALEKTKADGKARLAAVTAAGGTVTDREILLVIKKAAEENPKKDHPKAITDGFIALTDQKLAEAKSGKSSSPQRRQNSSEGLPPLSDEAKAALEKTKADGKARLAAVTAAGGTVTDREILLVIKKAAEENLKNDHPKAITDGFIALTDQKLAEAKNAPQRRQTSSDGLPPLSDEAKAALEKTKADGKARLAAVTAAGGTKDHPKAITDGIIALTDQKLAEAKSGKSSAPQRRQTSSDGLPPLSDEAKAALEKTKADGKARLAAVTAAGGTVTDREILLVIKKAAEENPKKDHPKAITDGFIALTDQKLAEAKSGKSSAPQRRQTSSDGLPPLSDEAKAALEKTKADGKARLAAVTAAGGTVTDREILLVIKKAAEENPKKDHPKAITDGFIALTDQKLAEAKSGKSSSPQRRQTSSEGLPALSDEAKAALEKTKADGKARLAAVTAAGGTVTDREILLVIKKAAEENPKKDHPKAITDGFIALTDQKLAEAKSGKSSSPQRRQNSSEGLPPLSDEAKAALEKTKADGKARLAAVTAAGGTVTDREILLVIKKAAEENLKNDHPKAITDGFIALTDQKLAEAKNG</sequence>
<proteinExistence type="predicted"/>
<dbReference type="InParanoid" id="F4SEC5"/>
<evidence type="ECO:0000313" key="3">
    <source>
        <dbReference type="Proteomes" id="UP000001072"/>
    </source>
</evidence>
<keyword evidence="3" id="KW-1185">Reference proteome</keyword>
<feature type="region of interest" description="Disordered" evidence="1">
    <location>
        <begin position="251"/>
        <end position="291"/>
    </location>
</feature>
<feature type="region of interest" description="Disordered" evidence="1">
    <location>
        <begin position="92"/>
        <end position="130"/>
    </location>
</feature>
<accession>F4SEC5</accession>
<evidence type="ECO:0000256" key="1">
    <source>
        <dbReference type="SAM" id="MobiDB-lite"/>
    </source>
</evidence>
<name>F4SEC5_MELLP</name>
<dbReference type="Proteomes" id="UP000001072">
    <property type="component" value="Unassembled WGS sequence"/>
</dbReference>
<feature type="compositionally biased region" description="Polar residues" evidence="1">
    <location>
        <begin position="436"/>
        <end position="449"/>
    </location>
</feature>
<dbReference type="GeneID" id="18935374"/>
<organism evidence="3">
    <name type="scientific">Melampsora larici-populina (strain 98AG31 / pathotype 3-4-7)</name>
    <name type="common">Poplar leaf rust fungus</name>
    <dbReference type="NCBI Taxonomy" id="747676"/>
    <lineage>
        <taxon>Eukaryota</taxon>
        <taxon>Fungi</taxon>
        <taxon>Dikarya</taxon>
        <taxon>Basidiomycota</taxon>
        <taxon>Pucciniomycotina</taxon>
        <taxon>Pucciniomycetes</taxon>
        <taxon>Pucciniales</taxon>
        <taxon>Melampsoraceae</taxon>
        <taxon>Melampsora</taxon>
    </lineage>
</organism>
<feature type="compositionally biased region" description="Basic and acidic residues" evidence="1">
    <location>
        <begin position="456"/>
        <end position="468"/>
    </location>
</feature>
<feature type="compositionally biased region" description="Polar residues" evidence="1">
    <location>
        <begin position="99"/>
        <end position="112"/>
    </location>
</feature>
<dbReference type="EMBL" id="GL883407">
    <property type="protein sequence ID" value="EGF97001.1"/>
    <property type="molecule type" value="Genomic_DNA"/>
</dbReference>
<dbReference type="KEGG" id="mlr:MELLADRAFT_89932"/>
<protein>
    <submittedName>
        <fullName evidence="2">Uncharacterized protein</fullName>
    </submittedName>
</protein>
<gene>
    <name evidence="2" type="ORF">MELLADRAFT_89932</name>
</gene>
<feature type="compositionally biased region" description="Basic and acidic residues" evidence="1">
    <location>
        <begin position="205"/>
        <end position="215"/>
    </location>
</feature>
<feature type="region of interest" description="Disordered" evidence="1">
    <location>
        <begin position="185"/>
        <end position="215"/>
    </location>
</feature>
<dbReference type="AlphaFoldDB" id="F4SEC5"/>
<feature type="region of interest" description="Disordered" evidence="1">
    <location>
        <begin position="341"/>
        <end position="381"/>
    </location>
</feature>
<feature type="compositionally biased region" description="Basic and acidic residues" evidence="1">
    <location>
        <begin position="119"/>
        <end position="130"/>
    </location>
</feature>
<feature type="region of interest" description="Disordered" evidence="1">
    <location>
        <begin position="1"/>
        <end position="29"/>
    </location>
</feature>
<feature type="compositionally biased region" description="Polar residues" evidence="1">
    <location>
        <begin position="526"/>
        <end position="539"/>
    </location>
</feature>
<dbReference type="HOGENOM" id="CLU_443491_0_0_1"/>
<reference evidence="3" key="1">
    <citation type="journal article" date="2011" name="Proc. Natl. Acad. Sci. U.S.A.">
        <title>Obligate biotrophy features unraveled by the genomic analysis of rust fungi.</title>
        <authorList>
            <person name="Duplessis S."/>
            <person name="Cuomo C.A."/>
            <person name="Lin Y.-C."/>
            <person name="Aerts A."/>
            <person name="Tisserant E."/>
            <person name="Veneault-Fourrey C."/>
            <person name="Joly D.L."/>
            <person name="Hacquard S."/>
            <person name="Amselem J."/>
            <person name="Cantarel B.L."/>
            <person name="Chiu R."/>
            <person name="Coutinho P.M."/>
            <person name="Feau N."/>
            <person name="Field M."/>
            <person name="Frey P."/>
            <person name="Gelhaye E."/>
            <person name="Goldberg J."/>
            <person name="Grabherr M.G."/>
            <person name="Kodira C.D."/>
            <person name="Kohler A."/>
            <person name="Kuees U."/>
            <person name="Lindquist E.A."/>
            <person name="Lucas S.M."/>
            <person name="Mago R."/>
            <person name="Mauceli E."/>
            <person name="Morin E."/>
            <person name="Murat C."/>
            <person name="Pangilinan J.L."/>
            <person name="Park R."/>
            <person name="Pearson M."/>
            <person name="Quesneville H."/>
            <person name="Rouhier N."/>
            <person name="Sakthikumar S."/>
            <person name="Salamov A.A."/>
            <person name="Schmutz J."/>
            <person name="Selles B."/>
            <person name="Shapiro H."/>
            <person name="Tanguay P."/>
            <person name="Tuskan G.A."/>
            <person name="Henrissat B."/>
            <person name="Van de Peer Y."/>
            <person name="Rouze P."/>
            <person name="Ellis J.G."/>
            <person name="Dodds P.N."/>
            <person name="Schein J.E."/>
            <person name="Zhong S."/>
            <person name="Hamelin R.C."/>
            <person name="Grigoriev I.V."/>
            <person name="Szabo L.J."/>
            <person name="Martin F."/>
        </authorList>
    </citation>
    <scope>NUCLEOTIDE SEQUENCE [LARGE SCALE GENOMIC DNA]</scope>
    <source>
        <strain evidence="3">98AG31 / pathotype 3-4-7</strain>
    </source>
</reference>
<feature type="compositionally biased region" description="Polar residues" evidence="1">
    <location>
        <begin position="256"/>
        <end position="269"/>
    </location>
</feature>
<dbReference type="RefSeq" id="XP_007419729.1">
    <property type="nucleotide sequence ID" value="XM_007419667.1"/>
</dbReference>
<feature type="region of interest" description="Disordered" evidence="1">
    <location>
        <begin position="520"/>
        <end position="556"/>
    </location>
</feature>
<feature type="region of interest" description="Disordered" evidence="1">
    <location>
        <begin position="431"/>
        <end position="468"/>
    </location>
</feature>
<evidence type="ECO:0000313" key="2">
    <source>
        <dbReference type="EMBL" id="EGF97001.1"/>
    </source>
</evidence>
<feature type="compositionally biased region" description="Basic and acidic residues" evidence="1">
    <location>
        <begin position="366"/>
        <end position="381"/>
    </location>
</feature>
<dbReference type="VEuPathDB" id="FungiDB:MELLADRAFT_89932"/>